<proteinExistence type="predicted"/>
<comment type="caution">
    <text evidence="2">The sequence shown here is derived from an EMBL/GenBank/DDBJ whole genome shotgun (WGS) entry which is preliminary data.</text>
</comment>
<evidence type="ECO:0000256" key="1">
    <source>
        <dbReference type="SAM" id="MobiDB-lite"/>
    </source>
</evidence>
<protein>
    <submittedName>
        <fullName evidence="2">Uncharacterized protein</fullName>
    </submittedName>
</protein>
<feature type="region of interest" description="Disordered" evidence="1">
    <location>
        <begin position="187"/>
        <end position="227"/>
    </location>
</feature>
<keyword evidence="3" id="KW-1185">Reference proteome</keyword>
<name>A0A366LRF8_9ACTN</name>
<dbReference type="EMBL" id="QMEY01000018">
    <property type="protein sequence ID" value="RBQ16103.1"/>
    <property type="molecule type" value="Genomic_DNA"/>
</dbReference>
<accession>A0A366LRF8</accession>
<dbReference type="OrthoDB" id="3699588at2"/>
<evidence type="ECO:0000313" key="2">
    <source>
        <dbReference type="EMBL" id="RBQ16103.1"/>
    </source>
</evidence>
<dbReference type="RefSeq" id="WP_113984424.1">
    <property type="nucleotide sequence ID" value="NZ_QMEY01000018.1"/>
</dbReference>
<feature type="compositionally biased region" description="Polar residues" evidence="1">
    <location>
        <begin position="208"/>
        <end position="227"/>
    </location>
</feature>
<organism evidence="2 3">
    <name type="scientific">Spongiactinospora rosea</name>
    <dbReference type="NCBI Taxonomy" id="2248750"/>
    <lineage>
        <taxon>Bacteria</taxon>
        <taxon>Bacillati</taxon>
        <taxon>Actinomycetota</taxon>
        <taxon>Actinomycetes</taxon>
        <taxon>Streptosporangiales</taxon>
        <taxon>Streptosporangiaceae</taxon>
        <taxon>Spongiactinospora</taxon>
    </lineage>
</organism>
<reference evidence="2 3" key="1">
    <citation type="submission" date="2018-06" db="EMBL/GenBank/DDBJ databases">
        <title>Sphaerisporangium craniellae sp. nov., isolated from a marine sponge in the South China Sea.</title>
        <authorList>
            <person name="Li L."/>
        </authorList>
    </citation>
    <scope>NUCLEOTIDE SEQUENCE [LARGE SCALE GENOMIC DNA]</scope>
    <source>
        <strain evidence="2 3">LHW63015</strain>
    </source>
</reference>
<evidence type="ECO:0000313" key="3">
    <source>
        <dbReference type="Proteomes" id="UP000253303"/>
    </source>
</evidence>
<dbReference type="Proteomes" id="UP000253303">
    <property type="component" value="Unassembled WGS sequence"/>
</dbReference>
<dbReference type="AlphaFoldDB" id="A0A366LRF8"/>
<sequence>MSNFEERLLSALKQDMAGRSATDPADAGIGLAPVARGPRWRRGYGLAAAAAGVAAVAATTVTIGGGLGGAAFAVTTDPDGSVGVRIDDFRDADGLEAALRRKGISAVVDYLPSGQTCRQPRGKAARHSGKLTTGLTMGADGSLGFTIEQGRIAKGDTLVLTVSAGGTDKAPVSSALEIITGPVAPCHPVPLPALPPPGGNDDDRGPSLNEQQGTATDPPGTTTSQEG</sequence>
<gene>
    <name evidence="2" type="ORF">DP939_31250</name>
</gene>
<feature type="compositionally biased region" description="Pro residues" evidence="1">
    <location>
        <begin position="187"/>
        <end position="198"/>
    </location>
</feature>